<sequence length="42" mass="4786">MAKYFVHACAKRLTRSSGSVNFDIVSFTRTFSNSNPSRFLLE</sequence>
<dbReference type="Proteomes" id="UP000262583">
    <property type="component" value="Chromosome"/>
</dbReference>
<dbReference type="AlphaFoldDB" id="A0A2Z4Y449"/>
<gene>
    <name evidence="1" type="ORF">BRCON_0715</name>
</gene>
<name>A0A2Z4Y449_SUMC1</name>
<organism evidence="1 2">
    <name type="scientific">Sumerlaea chitinivorans</name>
    <dbReference type="NCBI Taxonomy" id="2250252"/>
    <lineage>
        <taxon>Bacteria</taxon>
        <taxon>Candidatus Sumerlaeota</taxon>
        <taxon>Candidatus Sumerlaeia</taxon>
        <taxon>Candidatus Sumerlaeales</taxon>
        <taxon>Candidatus Sumerlaeaceae</taxon>
        <taxon>Candidatus Sumerlaea</taxon>
    </lineage>
</organism>
<dbReference type="EMBL" id="CP030759">
    <property type="protein sequence ID" value="AXA35492.1"/>
    <property type="molecule type" value="Genomic_DNA"/>
</dbReference>
<accession>A0A2Z4Y449</accession>
<evidence type="ECO:0000313" key="1">
    <source>
        <dbReference type="EMBL" id="AXA35492.1"/>
    </source>
</evidence>
<evidence type="ECO:0000313" key="2">
    <source>
        <dbReference type="Proteomes" id="UP000262583"/>
    </source>
</evidence>
<reference evidence="1 2" key="1">
    <citation type="submission" date="2018-05" db="EMBL/GenBank/DDBJ databases">
        <title>A metagenomic window into the 2 km-deep terrestrial subsurface aquifer revealed taxonomically and functionally diverse microbial community comprising novel uncultured bacterial lineages.</title>
        <authorList>
            <person name="Kadnikov V.V."/>
            <person name="Mardanov A.V."/>
            <person name="Beletsky A.V."/>
            <person name="Banks D."/>
            <person name="Pimenov N.V."/>
            <person name="Frank Y.A."/>
            <person name="Karnachuk O.V."/>
            <person name="Ravin N.V."/>
        </authorList>
    </citation>
    <scope>NUCLEOTIDE SEQUENCE [LARGE SCALE GENOMIC DNA]</scope>
    <source>
        <strain evidence="1">BY</strain>
    </source>
</reference>
<protein>
    <submittedName>
        <fullName evidence="1">Uncharacterized protein</fullName>
    </submittedName>
</protein>
<dbReference type="KEGG" id="schv:BRCON_0715"/>
<proteinExistence type="predicted"/>